<gene>
    <name evidence="9" type="ORF">CITCOLO1_LOCUS20188</name>
</gene>
<reference evidence="9 10" key="1">
    <citation type="submission" date="2024-03" db="EMBL/GenBank/DDBJ databases">
        <authorList>
            <person name="Gkanogiannis A."/>
            <person name="Becerra Lopez-Lavalle L."/>
        </authorList>
    </citation>
    <scope>NUCLEOTIDE SEQUENCE [LARGE SCALE GENOMIC DNA]</scope>
</reference>
<evidence type="ECO:0000313" key="10">
    <source>
        <dbReference type="Proteomes" id="UP001642487"/>
    </source>
</evidence>
<protein>
    <recommendedName>
        <fullName evidence="11">Polygalacturonase</fullName>
    </recommendedName>
</protein>
<keyword evidence="5 8" id="KW-0378">Hydrolase</keyword>
<comment type="similarity">
    <text evidence="2 8">Belongs to the glycosyl hydrolase 28 family.</text>
</comment>
<dbReference type="SUPFAM" id="SSF51126">
    <property type="entry name" value="Pectin lyase-like"/>
    <property type="match status" value="1"/>
</dbReference>
<keyword evidence="4" id="KW-0964">Secreted</keyword>
<organism evidence="9 10">
    <name type="scientific">Citrullus colocynthis</name>
    <name type="common">colocynth</name>
    <dbReference type="NCBI Taxonomy" id="252529"/>
    <lineage>
        <taxon>Eukaryota</taxon>
        <taxon>Viridiplantae</taxon>
        <taxon>Streptophyta</taxon>
        <taxon>Embryophyta</taxon>
        <taxon>Tracheophyta</taxon>
        <taxon>Spermatophyta</taxon>
        <taxon>Magnoliopsida</taxon>
        <taxon>eudicotyledons</taxon>
        <taxon>Gunneridae</taxon>
        <taxon>Pentapetalae</taxon>
        <taxon>rosids</taxon>
        <taxon>fabids</taxon>
        <taxon>Cucurbitales</taxon>
        <taxon>Cucurbitaceae</taxon>
        <taxon>Benincaseae</taxon>
        <taxon>Citrullus</taxon>
    </lineage>
</organism>
<dbReference type="InterPro" id="IPR012334">
    <property type="entry name" value="Pectin_lyas_fold"/>
</dbReference>
<proteinExistence type="inferred from homology"/>
<keyword evidence="3" id="KW-0134">Cell wall</keyword>
<keyword evidence="6 8" id="KW-0326">Glycosidase</keyword>
<evidence type="ECO:0000256" key="6">
    <source>
        <dbReference type="ARBA" id="ARBA00023295"/>
    </source>
</evidence>
<dbReference type="InterPro" id="IPR000743">
    <property type="entry name" value="Glyco_hydro_28"/>
</dbReference>
<dbReference type="Gene3D" id="2.160.20.10">
    <property type="entry name" value="Single-stranded right-handed beta-helix, Pectin lyase-like"/>
    <property type="match status" value="1"/>
</dbReference>
<evidence type="ECO:0000256" key="7">
    <source>
        <dbReference type="ARBA" id="ARBA00023316"/>
    </source>
</evidence>
<keyword evidence="10" id="KW-1185">Reference proteome</keyword>
<evidence type="ECO:0000256" key="2">
    <source>
        <dbReference type="ARBA" id="ARBA00008834"/>
    </source>
</evidence>
<comment type="subcellular location">
    <subcellularLocation>
        <location evidence="1">Secreted</location>
        <location evidence="1">Cell wall</location>
    </subcellularLocation>
</comment>
<evidence type="ECO:0000313" key="9">
    <source>
        <dbReference type="EMBL" id="CAK9327799.1"/>
    </source>
</evidence>
<dbReference type="PANTHER" id="PTHR31375">
    <property type="match status" value="1"/>
</dbReference>
<evidence type="ECO:0000256" key="3">
    <source>
        <dbReference type="ARBA" id="ARBA00022512"/>
    </source>
</evidence>
<dbReference type="Proteomes" id="UP001642487">
    <property type="component" value="Chromosome 8"/>
</dbReference>
<dbReference type="InterPro" id="IPR011050">
    <property type="entry name" value="Pectin_lyase_fold/virulence"/>
</dbReference>
<sequence>MTQIPSSLLHNPMAKISNHSSLHSPFQPTIIILILVVLISHTITNSYSATLLNILDFGAIHNYDSSMAIRRAWAVACTSAESTIVYIPKGRFMVEPIEFHGGCRNDDISFHIDGALVAPPDYRILGSVESWLRFEGVNGVSLTGGVLDANGEALWSCKSSAPRCPVGAM</sequence>
<evidence type="ECO:0000256" key="8">
    <source>
        <dbReference type="RuleBase" id="RU361169"/>
    </source>
</evidence>
<evidence type="ECO:0008006" key="11">
    <source>
        <dbReference type="Google" id="ProtNLM"/>
    </source>
</evidence>
<evidence type="ECO:0000256" key="1">
    <source>
        <dbReference type="ARBA" id="ARBA00004191"/>
    </source>
</evidence>
<name>A0ABP0Z4T6_9ROSI</name>
<dbReference type="Pfam" id="PF00295">
    <property type="entry name" value="Glyco_hydro_28"/>
    <property type="match status" value="1"/>
</dbReference>
<dbReference type="EMBL" id="OZ021742">
    <property type="protein sequence ID" value="CAK9327799.1"/>
    <property type="molecule type" value="Genomic_DNA"/>
</dbReference>
<evidence type="ECO:0000256" key="5">
    <source>
        <dbReference type="ARBA" id="ARBA00022801"/>
    </source>
</evidence>
<feature type="non-terminal residue" evidence="9">
    <location>
        <position position="169"/>
    </location>
</feature>
<keyword evidence="7" id="KW-0961">Cell wall biogenesis/degradation</keyword>
<evidence type="ECO:0000256" key="4">
    <source>
        <dbReference type="ARBA" id="ARBA00022525"/>
    </source>
</evidence>
<accession>A0ABP0Z4T6</accession>